<name>A0AAJ0G4N3_9PEZI</name>
<dbReference type="PROSITE" id="PS51704">
    <property type="entry name" value="GP_PDE"/>
    <property type="match status" value="1"/>
</dbReference>
<evidence type="ECO:0000256" key="1">
    <source>
        <dbReference type="ARBA" id="ARBA00022801"/>
    </source>
</evidence>
<evidence type="ECO:0000256" key="3">
    <source>
        <dbReference type="SAM" id="MobiDB-lite"/>
    </source>
</evidence>
<dbReference type="InterPro" id="IPR036770">
    <property type="entry name" value="Ankyrin_rpt-contain_sf"/>
</dbReference>
<keyword evidence="1" id="KW-0378">Hydrolase</keyword>
<gene>
    <name evidence="5" type="ORF">LTR09_012036</name>
</gene>
<dbReference type="InterPro" id="IPR051578">
    <property type="entry name" value="GDPD"/>
</dbReference>
<dbReference type="InterPro" id="IPR057506">
    <property type="entry name" value="C2_GPCPD1"/>
</dbReference>
<dbReference type="Proteomes" id="UP001271007">
    <property type="component" value="Unassembled WGS sequence"/>
</dbReference>
<dbReference type="SUPFAM" id="SSF48403">
    <property type="entry name" value="Ankyrin repeat"/>
    <property type="match status" value="1"/>
</dbReference>
<evidence type="ECO:0000259" key="4">
    <source>
        <dbReference type="PROSITE" id="PS51704"/>
    </source>
</evidence>
<comment type="caution">
    <text evidence="5">The sequence shown here is derived from an EMBL/GenBank/DDBJ whole genome shotgun (WGS) entry which is preliminary data.</text>
</comment>
<protein>
    <recommendedName>
        <fullName evidence="4">GP-PDE domain-containing protein</fullName>
    </recommendedName>
</protein>
<dbReference type="PROSITE" id="PS50088">
    <property type="entry name" value="ANK_REPEAT"/>
    <property type="match status" value="1"/>
</dbReference>
<keyword evidence="6" id="KW-1185">Reference proteome</keyword>
<sequence length="763" mass="83497">MPPAGKSLSDAPPQRRDSRTPSIALRGRDAAFLQNKCGPGADVNELGEVLRRGADGDAFDAKTGRAALAMACRLGLGSVAQRLVEYGADPDKPDSRGWLPVEEAAFYGHMGLVRLLEGRTTVGKGVGEGAKLRAGSTAEAGRGFKDHVPWLRDQHLPAGGSHLWISLGSNDATKDTHTKPITFTDTSLDTAENQAGSCLSLHVQEKQAMTYTTALPMLGSNVNEPRYFPIHDISKVQLKWTLVKTELNGRRRLAGSSLVLLGELNARTSPLKESLVRDFTVAIQDPSTFECIAKLTFSIFSTTPYAAARPSLVPRAWDFGNGIGGHRGSGKNIISSKRLQIGENSLQSFTSAINHGASFLEFDVQLTSDLVPVIYHDLLVSETGTDAPMHTLTFEQFQQLSKFQGPRPPRKLARSNSLHSADHGYLDDLSERMTKTNFHSINGFKSNTRGNFIQESCCTLEELLKTVPPHINLNIELKYPMLFEASEWDMEPLAIKTDIFVDTILSKVYEHAPERTIVFSSFSPEICIALSAKQRTWPVFFLSKTSVECTPLVKCPRLIEYIKSTGLGIMSFGLLNSEPQCVKVQFEGGIDGVITDSVRATAQLSNLPVASSEAGRVYPIFHHQGALSPRLAPLSVLDTLSDWGPSEAKRSCNEPLLPTTVSAELECRSEASCHNLLTFAGKHRRGRALSETRSQSIMHYGALKLLKTVETFAGRLALPFWSRDTPHVQGHTSCDWKRQSSDRRSTAYVNLELATTSGAVQPV</sequence>
<organism evidence="5 6">
    <name type="scientific">Extremus antarcticus</name>
    <dbReference type="NCBI Taxonomy" id="702011"/>
    <lineage>
        <taxon>Eukaryota</taxon>
        <taxon>Fungi</taxon>
        <taxon>Dikarya</taxon>
        <taxon>Ascomycota</taxon>
        <taxon>Pezizomycotina</taxon>
        <taxon>Dothideomycetes</taxon>
        <taxon>Dothideomycetidae</taxon>
        <taxon>Mycosphaerellales</taxon>
        <taxon>Extremaceae</taxon>
        <taxon>Extremus</taxon>
    </lineage>
</organism>
<dbReference type="EMBL" id="JAWDJX010000090">
    <property type="protein sequence ID" value="KAK3046510.1"/>
    <property type="molecule type" value="Genomic_DNA"/>
</dbReference>
<dbReference type="AlphaFoldDB" id="A0AAJ0G4N3"/>
<dbReference type="InterPro" id="IPR002110">
    <property type="entry name" value="Ankyrin_rpt"/>
</dbReference>
<dbReference type="PANTHER" id="PTHR22958">
    <property type="entry name" value="GLYCEROPHOSPHORYL DIESTER PHOSPHODIESTERASE"/>
    <property type="match status" value="1"/>
</dbReference>
<dbReference type="Pfam" id="PF25329">
    <property type="entry name" value="C2_GDE1"/>
    <property type="match status" value="1"/>
</dbReference>
<proteinExistence type="predicted"/>
<dbReference type="Pfam" id="PF03009">
    <property type="entry name" value="GDPD"/>
    <property type="match status" value="1"/>
</dbReference>
<dbReference type="InterPro" id="IPR017946">
    <property type="entry name" value="PLC-like_Pdiesterase_TIM-brl"/>
</dbReference>
<dbReference type="Gene3D" id="3.20.20.190">
    <property type="entry name" value="Phosphatidylinositol (PI) phosphodiesterase"/>
    <property type="match status" value="1"/>
</dbReference>
<feature type="repeat" description="ANK" evidence="2">
    <location>
        <begin position="63"/>
        <end position="95"/>
    </location>
</feature>
<dbReference type="PANTHER" id="PTHR22958:SF1">
    <property type="entry name" value="GLYCEROPHOSPHOCHOLINE PHOSPHODIESTERASE GPCPD1"/>
    <property type="match status" value="1"/>
</dbReference>
<dbReference type="GO" id="GO:0047389">
    <property type="term" value="F:glycerophosphocholine phosphodiesterase activity"/>
    <property type="evidence" value="ECO:0007669"/>
    <property type="project" value="TreeGrafter"/>
</dbReference>
<evidence type="ECO:0000313" key="5">
    <source>
        <dbReference type="EMBL" id="KAK3046510.1"/>
    </source>
</evidence>
<feature type="region of interest" description="Disordered" evidence="3">
    <location>
        <begin position="1"/>
        <end position="21"/>
    </location>
</feature>
<dbReference type="PROSITE" id="PS50007">
    <property type="entry name" value="PIPLC_X_DOMAIN"/>
    <property type="match status" value="1"/>
</dbReference>
<keyword evidence="2" id="KW-0040">ANK repeat</keyword>
<dbReference type="Gene3D" id="1.25.40.20">
    <property type="entry name" value="Ankyrin repeat-containing domain"/>
    <property type="match status" value="1"/>
</dbReference>
<feature type="domain" description="GP-PDE" evidence="4">
    <location>
        <begin position="321"/>
        <end position="605"/>
    </location>
</feature>
<dbReference type="InterPro" id="IPR030395">
    <property type="entry name" value="GP_PDE_dom"/>
</dbReference>
<evidence type="ECO:0000256" key="2">
    <source>
        <dbReference type="PROSITE-ProRule" id="PRU00023"/>
    </source>
</evidence>
<dbReference type="GO" id="GO:0046475">
    <property type="term" value="P:glycerophospholipid catabolic process"/>
    <property type="evidence" value="ECO:0007669"/>
    <property type="project" value="TreeGrafter"/>
</dbReference>
<dbReference type="SUPFAM" id="SSF51695">
    <property type="entry name" value="PLC-like phosphodiesterases"/>
    <property type="match status" value="1"/>
</dbReference>
<reference evidence="5" key="1">
    <citation type="submission" date="2023-04" db="EMBL/GenBank/DDBJ databases">
        <title>Black Yeasts Isolated from many extreme environments.</title>
        <authorList>
            <person name="Coleine C."/>
            <person name="Stajich J.E."/>
            <person name="Selbmann L."/>
        </authorList>
    </citation>
    <scope>NUCLEOTIDE SEQUENCE</scope>
    <source>
        <strain evidence="5">CCFEE 5312</strain>
    </source>
</reference>
<accession>A0AAJ0G4N3</accession>
<evidence type="ECO:0000313" key="6">
    <source>
        <dbReference type="Proteomes" id="UP001271007"/>
    </source>
</evidence>